<evidence type="ECO:0000313" key="2">
    <source>
        <dbReference type="EMBL" id="KAJ7698202.1"/>
    </source>
</evidence>
<feature type="region of interest" description="Disordered" evidence="1">
    <location>
        <begin position="388"/>
        <end position="412"/>
    </location>
</feature>
<keyword evidence="3" id="KW-1185">Reference proteome</keyword>
<reference evidence="2" key="1">
    <citation type="submission" date="2023-03" db="EMBL/GenBank/DDBJ databases">
        <title>Massive genome expansion in bonnet fungi (Mycena s.s.) driven by repeated elements and novel gene families across ecological guilds.</title>
        <authorList>
            <consortium name="Lawrence Berkeley National Laboratory"/>
            <person name="Harder C.B."/>
            <person name="Miyauchi S."/>
            <person name="Viragh M."/>
            <person name="Kuo A."/>
            <person name="Thoen E."/>
            <person name="Andreopoulos B."/>
            <person name="Lu D."/>
            <person name="Skrede I."/>
            <person name="Drula E."/>
            <person name="Henrissat B."/>
            <person name="Morin E."/>
            <person name="Kohler A."/>
            <person name="Barry K."/>
            <person name="LaButti K."/>
            <person name="Morin E."/>
            <person name="Salamov A."/>
            <person name="Lipzen A."/>
            <person name="Mereny Z."/>
            <person name="Hegedus B."/>
            <person name="Baldrian P."/>
            <person name="Stursova M."/>
            <person name="Weitz H."/>
            <person name="Taylor A."/>
            <person name="Grigoriev I.V."/>
            <person name="Nagy L.G."/>
            <person name="Martin F."/>
            <person name="Kauserud H."/>
        </authorList>
    </citation>
    <scope>NUCLEOTIDE SEQUENCE</scope>
    <source>
        <strain evidence="2">CBHHK182m</strain>
    </source>
</reference>
<feature type="compositionally biased region" description="Polar residues" evidence="1">
    <location>
        <begin position="388"/>
        <end position="403"/>
    </location>
</feature>
<organism evidence="2 3">
    <name type="scientific">Mycena metata</name>
    <dbReference type="NCBI Taxonomy" id="1033252"/>
    <lineage>
        <taxon>Eukaryota</taxon>
        <taxon>Fungi</taxon>
        <taxon>Dikarya</taxon>
        <taxon>Basidiomycota</taxon>
        <taxon>Agaricomycotina</taxon>
        <taxon>Agaricomycetes</taxon>
        <taxon>Agaricomycetidae</taxon>
        <taxon>Agaricales</taxon>
        <taxon>Marasmiineae</taxon>
        <taxon>Mycenaceae</taxon>
        <taxon>Mycena</taxon>
    </lineage>
</organism>
<protein>
    <submittedName>
        <fullName evidence="2">Uncharacterized protein</fullName>
    </submittedName>
</protein>
<accession>A0AAD7GPN7</accession>
<evidence type="ECO:0000256" key="1">
    <source>
        <dbReference type="SAM" id="MobiDB-lite"/>
    </source>
</evidence>
<dbReference type="AlphaFoldDB" id="A0AAD7GPN7"/>
<comment type="caution">
    <text evidence="2">The sequence shown here is derived from an EMBL/GenBank/DDBJ whole genome shotgun (WGS) entry which is preliminary data.</text>
</comment>
<dbReference type="Proteomes" id="UP001215598">
    <property type="component" value="Unassembled WGS sequence"/>
</dbReference>
<evidence type="ECO:0000313" key="3">
    <source>
        <dbReference type="Proteomes" id="UP001215598"/>
    </source>
</evidence>
<proteinExistence type="predicted"/>
<dbReference type="EMBL" id="JARKIB010000594">
    <property type="protein sequence ID" value="KAJ7698202.1"/>
    <property type="molecule type" value="Genomic_DNA"/>
</dbReference>
<gene>
    <name evidence="2" type="ORF">B0H16DRAFT_1484523</name>
</gene>
<sequence>MAIEVIKITFYTRCSSLPKSTLIYQVPPVMTSATFFRVMSITTSFAPLVSGFLIVLNIVDVKGKPPRQLSENNKQGQKRNCRKFNFLFLNGMSKSEPKKKLPPEVGGGAAPPRISFTAPPIFDPKPPPSSLNALPPSHLGVCENFVFSLEKHPGSTQDHPGLLKPKGMPIAVHYFLLRRMIPAATSSPLESAGNAVVSRVLSDSIWQPAQWHPSTLAHEIVQRRRAQWNPGGIAPIFLPSNGLQLKKMIIPVFENQANWVVRDQTTKEAGRNRVRATHTVLKSDGKKLFLAQEEEDVLSEKIVQGLAYSERHPRQSTSKSYEGIYMTIFNHPHSRVSATRVSSFYFNSQYVALLNVETTASLAVATVRYRRMGNLSQFAADTKYSNLNGSGARQHPRNLSSARLPSENGGEQEDVKIVRERIETATESIFEYNSRENTAVSDTNNLWQCRTAATDESVPSTNLRRSLALSSTQLALPALYSTRLSLPFSLNRSHRRDAVVDLDEIARPPPVPVVGATSMAAQKYLRRDTKTSGEKWELRRRTNQLRLYPGVSIRAGLKALLAPDVWSNYPEADFQRK</sequence>
<name>A0AAD7GPN7_9AGAR</name>